<proteinExistence type="inferred from homology"/>
<protein>
    <submittedName>
        <fullName evidence="6">Related to NADH oxidase</fullName>
    </submittedName>
</protein>
<dbReference type="SUPFAM" id="SSF51395">
    <property type="entry name" value="FMN-linked oxidoreductases"/>
    <property type="match status" value="1"/>
</dbReference>
<accession>A0AAE8MXA0</accession>
<dbReference type="CDD" id="cd04733">
    <property type="entry name" value="OYE_like_2_FMN"/>
    <property type="match status" value="1"/>
</dbReference>
<name>A0AAE8MXA0_9PEZI</name>
<organism evidence="6 7">
    <name type="scientific">Cephalotrichum gorgonifer</name>
    <dbReference type="NCBI Taxonomy" id="2041049"/>
    <lineage>
        <taxon>Eukaryota</taxon>
        <taxon>Fungi</taxon>
        <taxon>Dikarya</taxon>
        <taxon>Ascomycota</taxon>
        <taxon>Pezizomycotina</taxon>
        <taxon>Sordariomycetes</taxon>
        <taxon>Hypocreomycetidae</taxon>
        <taxon>Microascales</taxon>
        <taxon>Microascaceae</taxon>
        <taxon>Cephalotrichum</taxon>
    </lineage>
</organism>
<keyword evidence="3" id="KW-0288">FMN</keyword>
<dbReference type="PANTHER" id="PTHR43656">
    <property type="entry name" value="BINDING OXIDOREDUCTASE, PUTATIVE (AFU_ORTHOLOGUE AFUA_2G08260)-RELATED"/>
    <property type="match status" value="1"/>
</dbReference>
<dbReference type="InterPro" id="IPR001155">
    <property type="entry name" value="OxRdtase_FMN_N"/>
</dbReference>
<sequence length="454" mass="49194">MTARYDSGDVSPEPLAQPLQFLSSGRTAKNRFCKSPMGEVLATWNPKNFSEGGVPTKQLIDLYRRWGEGKDSWGIIVTGNIATQWDSPNAPGDMLIGPDAQAQGERFERFKDLAAGAKANGSLIIGQISHPGRQVLAKINPVAVSASDVQLAPNKGMSYGKPHAATKEEIAHLVEGFAHAAEYLEKAGFDGIELHGAHGYLISQFLSRSTNLRTDEYGIQNTENRLRFLTEIVIAIKARVTPGFIISAKLNSVEFQEGGVTPDEAREVCETLETLGLDFVELSGGTYENNGMRWEKESSKIREAFFIEFAETVIKALGDDRKLKVYIAGGLRSVGAMVNALKVVDGVTLGRPAAAEPRLSSDILQGRVRGALKPIEPFESEFGMGSLVAMTQISQTANGKEPLRSGDPVTMVKFREDLGKWFQAIMADGNKMEVVGGVKFTGPETPYGEVVAQA</sequence>
<evidence type="ECO:0000313" key="7">
    <source>
        <dbReference type="Proteomes" id="UP001187682"/>
    </source>
</evidence>
<evidence type="ECO:0000313" key="6">
    <source>
        <dbReference type="EMBL" id="SPO01893.1"/>
    </source>
</evidence>
<comment type="caution">
    <text evidence="6">The sequence shown here is derived from an EMBL/GenBank/DDBJ whole genome shotgun (WGS) entry which is preliminary data.</text>
</comment>
<dbReference type="InterPro" id="IPR051799">
    <property type="entry name" value="NADH_flavin_oxidoreductase"/>
</dbReference>
<dbReference type="GO" id="GO:0010181">
    <property type="term" value="F:FMN binding"/>
    <property type="evidence" value="ECO:0007669"/>
    <property type="project" value="InterPro"/>
</dbReference>
<reference evidence="6" key="1">
    <citation type="submission" date="2018-03" db="EMBL/GenBank/DDBJ databases">
        <authorList>
            <person name="Guldener U."/>
        </authorList>
    </citation>
    <scope>NUCLEOTIDE SEQUENCE</scope>
</reference>
<keyword evidence="2" id="KW-0285">Flavoprotein</keyword>
<keyword evidence="4" id="KW-0560">Oxidoreductase</keyword>
<dbReference type="EMBL" id="ONZQ02000005">
    <property type="protein sequence ID" value="SPO01893.1"/>
    <property type="molecule type" value="Genomic_DNA"/>
</dbReference>
<evidence type="ECO:0000259" key="5">
    <source>
        <dbReference type="Pfam" id="PF00724"/>
    </source>
</evidence>
<dbReference type="Pfam" id="PF00724">
    <property type="entry name" value="Oxidored_FMN"/>
    <property type="match status" value="1"/>
</dbReference>
<evidence type="ECO:0000256" key="2">
    <source>
        <dbReference type="ARBA" id="ARBA00022630"/>
    </source>
</evidence>
<evidence type="ECO:0000256" key="3">
    <source>
        <dbReference type="ARBA" id="ARBA00022643"/>
    </source>
</evidence>
<dbReference type="PANTHER" id="PTHR43656:SF5">
    <property type="entry name" value="NADH:FLAVIN OXIDOREDUCTASE_NADH OXIDASE N-TERMINAL DOMAIN-CONTAINING PROTEIN"/>
    <property type="match status" value="1"/>
</dbReference>
<comment type="similarity">
    <text evidence="1">Belongs to the NADH:flavin oxidoreductase/NADH oxidase family.</text>
</comment>
<dbReference type="GO" id="GO:0016491">
    <property type="term" value="F:oxidoreductase activity"/>
    <property type="evidence" value="ECO:0007669"/>
    <property type="project" value="UniProtKB-KW"/>
</dbReference>
<feature type="domain" description="NADH:flavin oxidoreductase/NADH oxidase N-terminal" evidence="5">
    <location>
        <begin position="17"/>
        <end position="366"/>
    </location>
</feature>
<evidence type="ECO:0000256" key="1">
    <source>
        <dbReference type="ARBA" id="ARBA00005979"/>
    </source>
</evidence>
<evidence type="ECO:0000256" key="4">
    <source>
        <dbReference type="ARBA" id="ARBA00023002"/>
    </source>
</evidence>
<gene>
    <name evidence="6" type="ORF">DNG_04566</name>
</gene>
<dbReference type="Proteomes" id="UP001187682">
    <property type="component" value="Unassembled WGS sequence"/>
</dbReference>
<dbReference type="AlphaFoldDB" id="A0AAE8MXA0"/>
<keyword evidence="7" id="KW-1185">Reference proteome</keyword>
<dbReference type="Gene3D" id="3.20.20.70">
    <property type="entry name" value="Aldolase class I"/>
    <property type="match status" value="1"/>
</dbReference>
<dbReference type="InterPro" id="IPR013785">
    <property type="entry name" value="Aldolase_TIM"/>
</dbReference>